<evidence type="ECO:0000313" key="3">
    <source>
        <dbReference type="Proteomes" id="UP001169027"/>
    </source>
</evidence>
<organism evidence="2 3">
    <name type="scientific">Variovorax ginsengisoli</name>
    <dbReference type="NCBI Taxonomy" id="363844"/>
    <lineage>
        <taxon>Bacteria</taxon>
        <taxon>Pseudomonadati</taxon>
        <taxon>Pseudomonadota</taxon>
        <taxon>Betaproteobacteria</taxon>
        <taxon>Burkholderiales</taxon>
        <taxon>Comamonadaceae</taxon>
        <taxon>Variovorax</taxon>
    </lineage>
</organism>
<feature type="transmembrane region" description="Helical" evidence="1">
    <location>
        <begin position="21"/>
        <end position="41"/>
    </location>
</feature>
<feature type="transmembrane region" description="Helical" evidence="1">
    <location>
        <begin position="173"/>
        <end position="190"/>
    </location>
</feature>
<reference evidence="2" key="1">
    <citation type="submission" date="2023-06" db="EMBL/GenBank/DDBJ databases">
        <authorList>
            <person name="Jiang Y."/>
            <person name="Liu Q."/>
        </authorList>
    </citation>
    <scope>NUCLEOTIDE SEQUENCE</scope>
    <source>
        <strain evidence="2">CGMCC 1.12090</strain>
    </source>
</reference>
<feature type="transmembrane region" description="Helical" evidence="1">
    <location>
        <begin position="61"/>
        <end position="78"/>
    </location>
</feature>
<evidence type="ECO:0000256" key="1">
    <source>
        <dbReference type="SAM" id="Phobius"/>
    </source>
</evidence>
<feature type="transmembrane region" description="Helical" evidence="1">
    <location>
        <begin position="234"/>
        <end position="252"/>
    </location>
</feature>
<feature type="transmembrane region" description="Helical" evidence="1">
    <location>
        <begin position="264"/>
        <end position="283"/>
    </location>
</feature>
<feature type="transmembrane region" description="Helical" evidence="1">
    <location>
        <begin position="146"/>
        <end position="167"/>
    </location>
</feature>
<comment type="caution">
    <text evidence="2">The sequence shown here is derived from an EMBL/GenBank/DDBJ whole genome shotgun (WGS) entry which is preliminary data.</text>
</comment>
<dbReference type="Pfam" id="PF05940">
    <property type="entry name" value="NnrS"/>
    <property type="match status" value="1"/>
</dbReference>
<proteinExistence type="predicted"/>
<sequence length="391" mass="40571">MYMLKAPPPTGLPLLRLAFRPFYLGAAVAGVAWMALWAALLSGHAALPNRLPPIYWHAHEMLFGFVAAVIVGFLLTAGKVWTGLQTPRGAPLAALWLLWLAGRIASVAAPAPVFAAIDTLFLVAAALVFAALILRARNTRNLKVVVVLALLAAANSAFHLGSIGVSWADPMRALHGGLALIVILVSIVAGRVIPAFTQSVTPGLRITEPRWLTPAAVGCTALGLGLWVAGTFGALGAATLAVAAVLQGLRLGRWAPAASRRRPILWVLHASYAWLPAGLALLAAAEAGWIGSAAGVHALAVGCIGGLVIGMMTRTARGHTGRDLTASRNEIAAYALVMAAALVRVAAPGLPPQWQGTALFVAAGAWTLAFALFLAQFSPWLASPRADGRDG</sequence>
<dbReference type="EMBL" id="JAUKVY010000006">
    <property type="protein sequence ID" value="MDO1532650.1"/>
    <property type="molecule type" value="Genomic_DNA"/>
</dbReference>
<name>A0ABT8S1R0_9BURK</name>
<keyword evidence="1" id="KW-0472">Membrane</keyword>
<feature type="transmembrane region" description="Helical" evidence="1">
    <location>
        <begin position="114"/>
        <end position="134"/>
    </location>
</feature>
<dbReference type="Proteomes" id="UP001169027">
    <property type="component" value="Unassembled WGS sequence"/>
</dbReference>
<protein>
    <submittedName>
        <fullName evidence="2">NnrS family protein</fullName>
    </submittedName>
</protein>
<feature type="transmembrane region" description="Helical" evidence="1">
    <location>
        <begin position="356"/>
        <end position="375"/>
    </location>
</feature>
<feature type="transmembrane region" description="Helical" evidence="1">
    <location>
        <begin position="331"/>
        <end position="350"/>
    </location>
</feature>
<dbReference type="RefSeq" id="WP_301807653.1">
    <property type="nucleotide sequence ID" value="NZ_JAUJZH010000006.1"/>
</dbReference>
<feature type="transmembrane region" description="Helical" evidence="1">
    <location>
        <begin position="289"/>
        <end position="310"/>
    </location>
</feature>
<keyword evidence="1" id="KW-0812">Transmembrane</keyword>
<dbReference type="InterPro" id="IPR010266">
    <property type="entry name" value="NnrS"/>
</dbReference>
<evidence type="ECO:0000313" key="2">
    <source>
        <dbReference type="EMBL" id="MDO1532650.1"/>
    </source>
</evidence>
<gene>
    <name evidence="2" type="ORF">Q2T77_10160</name>
</gene>
<accession>A0ABT8S1R0</accession>
<keyword evidence="3" id="KW-1185">Reference proteome</keyword>
<keyword evidence="1" id="KW-1133">Transmembrane helix</keyword>